<proteinExistence type="predicted"/>
<name>A0ACC0CV49_9PEZI</name>
<reference evidence="1 2" key="1">
    <citation type="journal article" date="2022" name="New Phytol.">
        <title>Ecological generalism drives hyperdiversity of secondary metabolite gene clusters in xylarialean endophytes.</title>
        <authorList>
            <person name="Franco M.E.E."/>
            <person name="Wisecaver J.H."/>
            <person name="Arnold A.E."/>
            <person name="Ju Y.M."/>
            <person name="Slot J.C."/>
            <person name="Ahrendt S."/>
            <person name="Moore L.P."/>
            <person name="Eastman K.E."/>
            <person name="Scott K."/>
            <person name="Konkel Z."/>
            <person name="Mondo S.J."/>
            <person name="Kuo A."/>
            <person name="Hayes R.D."/>
            <person name="Haridas S."/>
            <person name="Andreopoulos B."/>
            <person name="Riley R."/>
            <person name="LaButti K."/>
            <person name="Pangilinan J."/>
            <person name="Lipzen A."/>
            <person name="Amirebrahimi M."/>
            <person name="Yan J."/>
            <person name="Adam C."/>
            <person name="Keymanesh K."/>
            <person name="Ng V."/>
            <person name="Louie K."/>
            <person name="Northen T."/>
            <person name="Drula E."/>
            <person name="Henrissat B."/>
            <person name="Hsieh H.M."/>
            <person name="Youens-Clark K."/>
            <person name="Lutzoni F."/>
            <person name="Miadlikowska J."/>
            <person name="Eastwood D.C."/>
            <person name="Hamelin R.C."/>
            <person name="Grigoriev I.V."/>
            <person name="U'Ren J.M."/>
        </authorList>
    </citation>
    <scope>NUCLEOTIDE SEQUENCE [LARGE SCALE GENOMIC DNA]</scope>
    <source>
        <strain evidence="1 2">ER1909</strain>
    </source>
</reference>
<accession>A0ACC0CV49</accession>
<evidence type="ECO:0000313" key="1">
    <source>
        <dbReference type="EMBL" id="KAI6084258.1"/>
    </source>
</evidence>
<keyword evidence="2" id="KW-1185">Reference proteome</keyword>
<dbReference type="EMBL" id="MU394339">
    <property type="protein sequence ID" value="KAI6084258.1"/>
    <property type="molecule type" value="Genomic_DNA"/>
</dbReference>
<sequence>MNYPRRRAPIACNFCRQRKRKCDGHKPACRLCHAAGITCDYQDVPNVSSDSSGGDSTANRSSSAQSPGPSGPSGPSTDDLLRRLDELESLVRRQNTASASSLEQSLPRTPQMPQLPQFTNPPLYGAVDDTSGLHPFLASIFTPPAVFPTPQSQHQMQAEHPPSTQLGAKQDAPSSDWISTSVHGSADDEPLTIPIGHLTPTSSLFSLDPVKRLIGEYPEDYFFQIEAERYFQPEAQTGGPGGHLNVPNLDKDTVDNLLASFFSEIYPHFPILDRDWLRNFFDVVITDPSADEVDRALCFTILALGKLASNRQACSPGEYTDDDGVEYFSRAYHTLITRWITSFNFGLSLPSGLLYSAVYLCYLERPLHSWQLVHMASVKLQLMVTKLNSGLTTRDENDILLRLCWACFLLECDSLAEFHLPRSGIELLIDSMPFPCFSDRIDQDGLSFLVICSVRRLLNRIHRAIYAGFPKWAARDPNSIIWNATEPHEAFWTVGGLESICSELSHQLDSWYHSLPESIKPDFSDDVPRSRLEGWLRLRYWFARHIICRPCLVYAATLPDQLHLPPYVLKYSEMCVESCRKYIITASFVLKERTQYTWMTIQASLACAFVITIASGSPLLCHLVPDIKGLRPGSSAESIGWILNTISQKQRLTIRLISRPSFSMSSSARSINS</sequence>
<gene>
    <name evidence="1" type="ORF">F4821DRAFT_175654</name>
</gene>
<organism evidence="1 2">
    <name type="scientific">Hypoxylon rubiginosum</name>
    <dbReference type="NCBI Taxonomy" id="110542"/>
    <lineage>
        <taxon>Eukaryota</taxon>
        <taxon>Fungi</taxon>
        <taxon>Dikarya</taxon>
        <taxon>Ascomycota</taxon>
        <taxon>Pezizomycotina</taxon>
        <taxon>Sordariomycetes</taxon>
        <taxon>Xylariomycetidae</taxon>
        <taxon>Xylariales</taxon>
        <taxon>Hypoxylaceae</taxon>
        <taxon>Hypoxylon</taxon>
    </lineage>
</organism>
<protein>
    <submittedName>
        <fullName evidence="1">Uncharacterized protein</fullName>
    </submittedName>
</protein>
<comment type="caution">
    <text evidence="1">The sequence shown here is derived from an EMBL/GenBank/DDBJ whole genome shotgun (WGS) entry which is preliminary data.</text>
</comment>
<dbReference type="Proteomes" id="UP001497680">
    <property type="component" value="Unassembled WGS sequence"/>
</dbReference>
<evidence type="ECO:0000313" key="2">
    <source>
        <dbReference type="Proteomes" id="UP001497680"/>
    </source>
</evidence>